<evidence type="ECO:0000313" key="2">
    <source>
        <dbReference type="Proteomes" id="UP000252355"/>
    </source>
</evidence>
<protein>
    <submittedName>
        <fullName evidence="1">Uncharacterized protein</fullName>
    </submittedName>
</protein>
<proteinExistence type="predicted"/>
<comment type="caution">
    <text evidence="1">The sequence shown here is derived from an EMBL/GenBank/DDBJ whole genome shotgun (WGS) entry which is preliminary data.</text>
</comment>
<name>A0A367ZKW4_9BACT</name>
<gene>
    <name evidence="1" type="ORF">OZSIB_1087</name>
</gene>
<sequence length="178" mass="19705">MSGDPVIAAVLDLFAADDGGLPEICLHGLSGPEVEDIYQILRQKTRFLVGSPVFRHRLERCDKPLDSVPNAARLVVQGEADPFHFLCRGITVDGVPLPDLGVFVLDNAVALDYERGPAWEAPQVAGLFRLLRELFARIARPRVSYDADNGRDESDRFTRTLRMFCDWHSSALGSSLGR</sequence>
<accession>A0A367ZKW4</accession>
<reference evidence="1 2" key="1">
    <citation type="submission" date="2018-05" db="EMBL/GenBank/DDBJ databases">
        <title>A metagenomic window into the 2 km-deep terrestrial subsurface aquifer revealed taxonomically and functionally diverse microbial community comprising novel uncultured bacterial lineages.</title>
        <authorList>
            <person name="Kadnikov V.V."/>
            <person name="Mardanov A.V."/>
            <person name="Beletsky A.V."/>
            <person name="Banks D."/>
            <person name="Pimenov N.V."/>
            <person name="Frank Y.A."/>
            <person name="Karnachuk O.V."/>
            <person name="Ravin N.V."/>
        </authorList>
    </citation>
    <scope>NUCLEOTIDE SEQUENCE [LARGE SCALE GENOMIC DNA]</scope>
    <source>
        <strain evidence="1">BY5</strain>
    </source>
</reference>
<organism evidence="1 2">
    <name type="scientific">Candidatus Ozemobacter sibiricus</name>
    <dbReference type="NCBI Taxonomy" id="2268124"/>
    <lineage>
        <taxon>Bacteria</taxon>
        <taxon>Candidatus Ozemobacteria</taxon>
        <taxon>Candidatus Ozemobacterales</taxon>
        <taxon>Candidatus Ozemobacteraceae</taxon>
        <taxon>Candidatus Ozemobacter</taxon>
    </lineage>
</organism>
<dbReference type="AlphaFoldDB" id="A0A367ZKW4"/>
<dbReference type="EMBL" id="QOQW01000019">
    <property type="protein sequence ID" value="RCK78734.1"/>
    <property type="molecule type" value="Genomic_DNA"/>
</dbReference>
<dbReference type="Proteomes" id="UP000252355">
    <property type="component" value="Unassembled WGS sequence"/>
</dbReference>
<evidence type="ECO:0000313" key="1">
    <source>
        <dbReference type="EMBL" id="RCK78734.1"/>
    </source>
</evidence>